<sequence length="206" mass="22188">PSAGPRIRWASPRRLATVRHRGTGGFMDVDWQSLANKSRSLPALAVDDSNDEYDEASSGAERANLSDLSDAIDNPATGVIESRATPIISWPPIRANNSSSGGHRQPSRQRRGIRSHRLNQQQPPPHTDRHHDDNDGLSAAAGVNSANSGVAAVVLKNTPRTPPPPSSLASPLAAFSVTPGMSTEDKLARHRAWLNRFSRSNGHPHM</sequence>
<accession>A0A1I8F830</accession>
<dbReference type="Proteomes" id="UP000095280">
    <property type="component" value="Unplaced"/>
</dbReference>
<feature type="region of interest" description="Disordered" evidence="1">
    <location>
        <begin position="152"/>
        <end position="171"/>
    </location>
</feature>
<feature type="compositionally biased region" description="Basic residues" evidence="1">
    <location>
        <begin position="105"/>
        <end position="117"/>
    </location>
</feature>
<name>A0A1I8F830_9PLAT</name>
<protein>
    <submittedName>
        <fullName evidence="3">PIPK domain-containing protein</fullName>
    </submittedName>
</protein>
<evidence type="ECO:0000313" key="3">
    <source>
        <dbReference type="WBParaSite" id="maker-unitig_24265-snap-gene-0.2-mRNA-1"/>
    </source>
</evidence>
<dbReference type="WBParaSite" id="maker-unitig_24265-snap-gene-0.2-mRNA-1">
    <property type="protein sequence ID" value="maker-unitig_24265-snap-gene-0.2-mRNA-1"/>
    <property type="gene ID" value="maker-unitig_24265-snap-gene-0.2"/>
</dbReference>
<proteinExistence type="predicted"/>
<evidence type="ECO:0000313" key="2">
    <source>
        <dbReference type="Proteomes" id="UP000095280"/>
    </source>
</evidence>
<dbReference type="AlphaFoldDB" id="A0A1I8F830"/>
<organism evidence="2 3">
    <name type="scientific">Macrostomum lignano</name>
    <dbReference type="NCBI Taxonomy" id="282301"/>
    <lineage>
        <taxon>Eukaryota</taxon>
        <taxon>Metazoa</taxon>
        <taxon>Spiralia</taxon>
        <taxon>Lophotrochozoa</taxon>
        <taxon>Platyhelminthes</taxon>
        <taxon>Rhabditophora</taxon>
        <taxon>Macrostomorpha</taxon>
        <taxon>Macrostomida</taxon>
        <taxon>Macrostomidae</taxon>
        <taxon>Macrostomum</taxon>
    </lineage>
</organism>
<reference evidence="3" key="1">
    <citation type="submission" date="2016-11" db="UniProtKB">
        <authorList>
            <consortium name="WormBaseParasite"/>
        </authorList>
    </citation>
    <scope>IDENTIFICATION</scope>
</reference>
<feature type="region of interest" description="Disordered" evidence="1">
    <location>
        <begin position="42"/>
        <end position="77"/>
    </location>
</feature>
<feature type="region of interest" description="Disordered" evidence="1">
    <location>
        <begin position="90"/>
        <end position="144"/>
    </location>
</feature>
<keyword evidence="2" id="KW-1185">Reference proteome</keyword>
<evidence type="ECO:0000256" key="1">
    <source>
        <dbReference type="SAM" id="MobiDB-lite"/>
    </source>
</evidence>